<evidence type="ECO:0000256" key="1">
    <source>
        <dbReference type="SAM" id="Coils"/>
    </source>
</evidence>
<evidence type="ECO:0000313" key="2">
    <source>
        <dbReference type="EMBL" id="GEU46681.1"/>
    </source>
</evidence>
<protein>
    <recommendedName>
        <fullName evidence="3">Reverse transcriptase domain-containing protein</fullName>
    </recommendedName>
</protein>
<proteinExistence type="predicted"/>
<name>A0A6L2KB44_TANCI</name>
<comment type="caution">
    <text evidence="2">The sequence shown here is derived from an EMBL/GenBank/DDBJ whole genome shotgun (WGS) entry which is preliminary data.</text>
</comment>
<reference evidence="2" key="1">
    <citation type="journal article" date="2019" name="Sci. Rep.">
        <title>Draft genome of Tanacetum cinerariifolium, the natural source of mosquito coil.</title>
        <authorList>
            <person name="Yamashiro T."/>
            <person name="Shiraishi A."/>
            <person name="Satake H."/>
            <person name="Nakayama K."/>
        </authorList>
    </citation>
    <scope>NUCLEOTIDE SEQUENCE</scope>
</reference>
<dbReference type="AlphaFoldDB" id="A0A6L2KB44"/>
<dbReference type="EMBL" id="BKCJ010002159">
    <property type="protein sequence ID" value="GEU46681.1"/>
    <property type="molecule type" value="Genomic_DNA"/>
</dbReference>
<feature type="coiled-coil region" evidence="1">
    <location>
        <begin position="168"/>
        <end position="201"/>
    </location>
</feature>
<accession>A0A6L2KB44</accession>
<sequence length="557" mass="63676">MSSYNHFGCSCCGGPFNGGNYPSYSSVGSENKFVYDPNPNSDNDSLNFFNLPPQPQTYSCELCRNDHHYGSDCISRFPLVYEPEPCYNQNYGDNYYPQNSQSYPQQYLYSENCGGPHETFQCQPMNQNFYNSNSSGFDQSQPPQYSNVHKPPEEISIDELKIMMQSYYETMSQRHEQAAQKEQELLEQEQAVEKKQELLAEEHAANPSEPSPVSYFYNADYDNISTPSTTYTIYLTKSATIITNPSEPTRRIYHNHDIFCDGDDDEELFPYEVKRIQKILEKTSFDAIKPDFLITNSLSMGDEHLITIPEMESDELIKSSVENLVPNLSEFEDLSDIEKINEADFDPEEDIHLVERLLYDNSSPQPPKEFNSKNFDAIIESFSPSPILVEDSDSLMEEIDLFLTPNDLMPPGIENDDYDSEWDILFLENLLSNDFPSLPENESFHFDVPSSPRPPAKPPDDGIYFDPYTGLLTAKVVGDISKHYVLMPRLLPTKTTLCPVIDTLLPISSENEDKVHLLSHRGFKVSQLIFDFSESPMMIYGGNIPILEVLFLHFYPP</sequence>
<gene>
    <name evidence="2" type="ORF">Tci_018659</name>
</gene>
<keyword evidence="1" id="KW-0175">Coiled coil</keyword>
<evidence type="ECO:0008006" key="3">
    <source>
        <dbReference type="Google" id="ProtNLM"/>
    </source>
</evidence>
<organism evidence="2">
    <name type="scientific">Tanacetum cinerariifolium</name>
    <name type="common">Dalmatian daisy</name>
    <name type="synonym">Chrysanthemum cinerariifolium</name>
    <dbReference type="NCBI Taxonomy" id="118510"/>
    <lineage>
        <taxon>Eukaryota</taxon>
        <taxon>Viridiplantae</taxon>
        <taxon>Streptophyta</taxon>
        <taxon>Embryophyta</taxon>
        <taxon>Tracheophyta</taxon>
        <taxon>Spermatophyta</taxon>
        <taxon>Magnoliopsida</taxon>
        <taxon>eudicotyledons</taxon>
        <taxon>Gunneridae</taxon>
        <taxon>Pentapetalae</taxon>
        <taxon>asterids</taxon>
        <taxon>campanulids</taxon>
        <taxon>Asterales</taxon>
        <taxon>Asteraceae</taxon>
        <taxon>Asteroideae</taxon>
        <taxon>Anthemideae</taxon>
        <taxon>Anthemidinae</taxon>
        <taxon>Tanacetum</taxon>
    </lineage>
</organism>